<dbReference type="GO" id="GO:0008270">
    <property type="term" value="F:zinc ion binding"/>
    <property type="evidence" value="ECO:0007669"/>
    <property type="project" value="InterPro"/>
</dbReference>
<keyword evidence="3" id="KW-0238">DNA-binding</keyword>
<evidence type="ECO:0000313" key="9">
    <source>
        <dbReference type="Proteomes" id="UP000326565"/>
    </source>
</evidence>
<organism evidence="8 9">
    <name type="scientific">Aspergillus leporis</name>
    <dbReference type="NCBI Taxonomy" id="41062"/>
    <lineage>
        <taxon>Eukaryota</taxon>
        <taxon>Fungi</taxon>
        <taxon>Dikarya</taxon>
        <taxon>Ascomycota</taxon>
        <taxon>Pezizomycotina</taxon>
        <taxon>Eurotiomycetes</taxon>
        <taxon>Eurotiomycetidae</taxon>
        <taxon>Eurotiales</taxon>
        <taxon>Aspergillaceae</taxon>
        <taxon>Aspergillus</taxon>
        <taxon>Aspergillus subgen. Circumdati</taxon>
    </lineage>
</organism>
<dbReference type="Pfam" id="PF04082">
    <property type="entry name" value="Fungal_trans"/>
    <property type="match status" value="1"/>
</dbReference>
<feature type="domain" description="Xylanolytic transcriptional activator regulatory" evidence="7">
    <location>
        <begin position="178"/>
        <end position="345"/>
    </location>
</feature>
<keyword evidence="4" id="KW-0804">Transcription</keyword>
<keyword evidence="9" id="KW-1185">Reference proteome</keyword>
<dbReference type="AlphaFoldDB" id="A0A5N5X2Q5"/>
<sequence length="456" mass="51334">MLPESGNAAGGSKDPCTEQIRSPEGLTTGGAIDQAPDREHGSRIVSFYWIASFSATGQEFLKLRCGSSDVPNQLIPLGLPWESHFQRSLINPGAMGFPQIEAVVLPDRFIHARFLELVYPPRASQQPRELVGAKVFIFAFTAFCTDAGHRGEMLYPFDSERCALEVKHLLPIIYKNSVNLQALQTILLLVVYHCIQGDLSNASRLLPDIVRLTKILGHDIKDSRNQVELDADPGPRQSADFALLCWMIFMTDKELFLRTGSPPAMPVEDLSFALSEKHFEFPERALNLLLPHFDRKRSFLPLHFRLSIIVSEIYVELFAPSTLGKLGVEALKSVRALDDAIEEWRLSIHTSLRPTIQKLDLPTESVADFPTIILSFKYYHCLASIYQAFSWSQMWLEGDSSVVKALQSSLTVSAQASRASLDLIRSTHLTPTREVFWYVKRCILSFDLQSKIHLNY</sequence>
<proteinExistence type="predicted"/>
<accession>A0A5N5X2Q5</accession>
<keyword evidence="2" id="KW-0805">Transcription regulation</keyword>
<evidence type="ECO:0000256" key="2">
    <source>
        <dbReference type="ARBA" id="ARBA00023015"/>
    </source>
</evidence>
<protein>
    <recommendedName>
        <fullName evidence="7">Xylanolytic transcriptional activator regulatory domain-containing protein</fullName>
    </recommendedName>
</protein>
<dbReference type="GO" id="GO:0003700">
    <property type="term" value="F:DNA-binding transcription factor activity"/>
    <property type="evidence" value="ECO:0007669"/>
    <property type="project" value="InterPro"/>
</dbReference>
<reference evidence="8 9" key="1">
    <citation type="submission" date="2019-04" db="EMBL/GenBank/DDBJ databases">
        <title>Friends and foes A comparative genomics study of 23 Aspergillus species from section Flavi.</title>
        <authorList>
            <consortium name="DOE Joint Genome Institute"/>
            <person name="Kjaerbolling I."/>
            <person name="Vesth T."/>
            <person name="Frisvad J.C."/>
            <person name="Nybo J.L."/>
            <person name="Theobald S."/>
            <person name="Kildgaard S."/>
            <person name="Isbrandt T."/>
            <person name="Kuo A."/>
            <person name="Sato A."/>
            <person name="Lyhne E.K."/>
            <person name="Kogle M.E."/>
            <person name="Wiebenga A."/>
            <person name="Kun R.S."/>
            <person name="Lubbers R.J."/>
            <person name="Makela M.R."/>
            <person name="Barry K."/>
            <person name="Chovatia M."/>
            <person name="Clum A."/>
            <person name="Daum C."/>
            <person name="Haridas S."/>
            <person name="He G."/>
            <person name="LaButti K."/>
            <person name="Lipzen A."/>
            <person name="Mondo S."/>
            <person name="Riley R."/>
            <person name="Salamov A."/>
            <person name="Simmons B.A."/>
            <person name="Magnuson J.K."/>
            <person name="Henrissat B."/>
            <person name="Mortensen U.H."/>
            <person name="Larsen T.O."/>
            <person name="Devries R.P."/>
            <person name="Grigoriev I.V."/>
            <person name="Machida M."/>
            <person name="Baker S.E."/>
            <person name="Andersen M.R."/>
        </authorList>
    </citation>
    <scope>NUCLEOTIDE SEQUENCE [LARGE SCALE GENOMIC DNA]</scope>
    <source>
        <strain evidence="8 9">CBS 151.66</strain>
    </source>
</reference>
<evidence type="ECO:0000259" key="7">
    <source>
        <dbReference type="Pfam" id="PF04082"/>
    </source>
</evidence>
<dbReference type="PANTHER" id="PTHR46910">
    <property type="entry name" value="TRANSCRIPTION FACTOR PDR1"/>
    <property type="match status" value="1"/>
</dbReference>
<evidence type="ECO:0000256" key="1">
    <source>
        <dbReference type="ARBA" id="ARBA00004123"/>
    </source>
</evidence>
<evidence type="ECO:0000313" key="8">
    <source>
        <dbReference type="EMBL" id="KAB8075083.1"/>
    </source>
</evidence>
<dbReference type="GO" id="GO:0003677">
    <property type="term" value="F:DNA binding"/>
    <property type="evidence" value="ECO:0007669"/>
    <property type="project" value="UniProtKB-KW"/>
</dbReference>
<dbReference type="Proteomes" id="UP000326565">
    <property type="component" value="Unassembled WGS sequence"/>
</dbReference>
<dbReference type="GO" id="GO:0005634">
    <property type="term" value="C:nucleus"/>
    <property type="evidence" value="ECO:0007669"/>
    <property type="project" value="UniProtKB-SubCell"/>
</dbReference>
<dbReference type="PANTHER" id="PTHR46910:SF37">
    <property type="entry name" value="ZN(II)2CYS6 TRANSCRIPTION FACTOR (EUROFUNG)"/>
    <property type="match status" value="1"/>
</dbReference>
<dbReference type="OrthoDB" id="4116913at2759"/>
<dbReference type="EMBL" id="ML732199">
    <property type="protein sequence ID" value="KAB8075083.1"/>
    <property type="molecule type" value="Genomic_DNA"/>
</dbReference>
<comment type="subcellular location">
    <subcellularLocation>
        <location evidence="1">Nucleus</location>
    </subcellularLocation>
</comment>
<dbReference type="InterPro" id="IPR050987">
    <property type="entry name" value="AtrR-like"/>
</dbReference>
<dbReference type="GO" id="GO:0006351">
    <property type="term" value="P:DNA-templated transcription"/>
    <property type="evidence" value="ECO:0007669"/>
    <property type="project" value="InterPro"/>
</dbReference>
<feature type="region of interest" description="Disordered" evidence="6">
    <location>
        <begin position="1"/>
        <end position="36"/>
    </location>
</feature>
<evidence type="ECO:0000256" key="3">
    <source>
        <dbReference type="ARBA" id="ARBA00023125"/>
    </source>
</evidence>
<gene>
    <name evidence="8" type="ORF">BDV29DRAFT_155969</name>
</gene>
<keyword evidence="5" id="KW-0539">Nucleus</keyword>
<evidence type="ECO:0000256" key="6">
    <source>
        <dbReference type="SAM" id="MobiDB-lite"/>
    </source>
</evidence>
<name>A0A5N5X2Q5_9EURO</name>
<evidence type="ECO:0000256" key="5">
    <source>
        <dbReference type="ARBA" id="ARBA00023242"/>
    </source>
</evidence>
<evidence type="ECO:0000256" key="4">
    <source>
        <dbReference type="ARBA" id="ARBA00023163"/>
    </source>
</evidence>
<dbReference type="CDD" id="cd12148">
    <property type="entry name" value="fungal_TF_MHR"/>
    <property type="match status" value="1"/>
</dbReference>
<dbReference type="InterPro" id="IPR007219">
    <property type="entry name" value="XnlR_reg_dom"/>
</dbReference>